<dbReference type="EMBL" id="JABBXD010000002">
    <property type="protein sequence ID" value="MBD3585420.1"/>
    <property type="molecule type" value="Genomic_DNA"/>
</dbReference>
<name>A0ABR8LJC7_9ALTE</name>
<dbReference type="InterPro" id="IPR001173">
    <property type="entry name" value="Glyco_trans_2-like"/>
</dbReference>
<evidence type="ECO:0000313" key="7">
    <source>
        <dbReference type="Proteomes" id="UP000624419"/>
    </source>
</evidence>
<dbReference type="Proteomes" id="UP000624419">
    <property type="component" value="Unassembled WGS sequence"/>
</dbReference>
<dbReference type="PANTHER" id="PTHR43685">
    <property type="entry name" value="GLYCOSYLTRANSFERASE"/>
    <property type="match status" value="1"/>
</dbReference>
<keyword evidence="2" id="KW-0328">Glycosyltransferase</keyword>
<dbReference type="SUPFAM" id="SSF53448">
    <property type="entry name" value="Nucleotide-diphospho-sugar transferases"/>
    <property type="match status" value="1"/>
</dbReference>
<proteinExistence type="inferred from homology"/>
<keyword evidence="4" id="KW-0812">Transmembrane</keyword>
<protein>
    <submittedName>
        <fullName evidence="6">Glycosyltransferase</fullName>
    </submittedName>
</protein>
<feature type="transmembrane region" description="Helical" evidence="4">
    <location>
        <begin position="232"/>
        <end position="252"/>
    </location>
</feature>
<comment type="similarity">
    <text evidence="1">Belongs to the glycosyltransferase 2 family.</text>
</comment>
<feature type="domain" description="Glycosyltransferase 2-like" evidence="5">
    <location>
        <begin position="2"/>
        <end position="132"/>
    </location>
</feature>
<dbReference type="PANTHER" id="PTHR43685:SF5">
    <property type="entry name" value="GLYCOSYLTRANSFERASE EPSE-RELATED"/>
    <property type="match status" value="1"/>
</dbReference>
<evidence type="ECO:0000259" key="5">
    <source>
        <dbReference type="Pfam" id="PF00535"/>
    </source>
</evidence>
<sequence>MSTYKADKPEWVRHAIESVCGQTYKDFIFLIIVDGSVPAATTAMLLDCAKRDSRLIIAQNSQNIGLAASMNLAIDWAVTQPAIKYFFRMDADDACMPERLEKQVDFLDKHQDVHVLGTGLTEVNESDTPVGARVMPASHDIIVRMLPRRCTLNHPTVAIRMNVFHDGFRYDARRLNTQDYFLWIDLAAQGYQFRNLREKLLRFRRVNDFYKRRGLTKSLNEFKARFVAMRKLHRYSVLNTFYALAVLGLRLMPSRIVKWAYKFDRILLEKIIKH</sequence>
<organism evidence="6 7">
    <name type="scientific">Salinimonas profundi</name>
    <dbReference type="NCBI Taxonomy" id="2729140"/>
    <lineage>
        <taxon>Bacteria</taxon>
        <taxon>Pseudomonadati</taxon>
        <taxon>Pseudomonadota</taxon>
        <taxon>Gammaproteobacteria</taxon>
        <taxon>Alteromonadales</taxon>
        <taxon>Alteromonadaceae</taxon>
        <taxon>Alteromonas/Salinimonas group</taxon>
        <taxon>Salinimonas</taxon>
    </lineage>
</organism>
<evidence type="ECO:0000256" key="4">
    <source>
        <dbReference type="SAM" id="Phobius"/>
    </source>
</evidence>
<keyword evidence="3" id="KW-0808">Transferase</keyword>
<comment type="caution">
    <text evidence="6">The sequence shown here is derived from an EMBL/GenBank/DDBJ whole genome shotgun (WGS) entry which is preliminary data.</text>
</comment>
<accession>A0ABR8LJC7</accession>
<keyword evidence="4" id="KW-1133">Transmembrane helix</keyword>
<gene>
    <name evidence="6" type="ORF">HHX48_06725</name>
</gene>
<dbReference type="InterPro" id="IPR050834">
    <property type="entry name" value="Glycosyltransf_2"/>
</dbReference>
<dbReference type="Pfam" id="PF00535">
    <property type="entry name" value="Glycos_transf_2"/>
    <property type="match status" value="1"/>
</dbReference>
<dbReference type="InterPro" id="IPR029044">
    <property type="entry name" value="Nucleotide-diphossugar_trans"/>
</dbReference>
<dbReference type="RefSeq" id="WP_191023701.1">
    <property type="nucleotide sequence ID" value="NZ_JABBXD010000002.1"/>
</dbReference>
<keyword evidence="4" id="KW-0472">Membrane</keyword>
<keyword evidence="7" id="KW-1185">Reference proteome</keyword>
<dbReference type="Gene3D" id="3.90.550.10">
    <property type="entry name" value="Spore Coat Polysaccharide Biosynthesis Protein SpsA, Chain A"/>
    <property type="match status" value="1"/>
</dbReference>
<evidence type="ECO:0000256" key="3">
    <source>
        <dbReference type="ARBA" id="ARBA00022679"/>
    </source>
</evidence>
<evidence type="ECO:0000313" key="6">
    <source>
        <dbReference type="EMBL" id="MBD3585420.1"/>
    </source>
</evidence>
<evidence type="ECO:0000256" key="1">
    <source>
        <dbReference type="ARBA" id="ARBA00006739"/>
    </source>
</evidence>
<evidence type="ECO:0000256" key="2">
    <source>
        <dbReference type="ARBA" id="ARBA00022676"/>
    </source>
</evidence>
<reference evidence="6 7" key="1">
    <citation type="submission" date="2020-04" db="EMBL/GenBank/DDBJ databases">
        <title>Salinimonas sp. HHU 13199.</title>
        <authorList>
            <person name="Cui X."/>
            <person name="Zhang D."/>
        </authorList>
    </citation>
    <scope>NUCLEOTIDE SEQUENCE [LARGE SCALE GENOMIC DNA]</scope>
    <source>
        <strain evidence="6 7">HHU 13199</strain>
    </source>
</reference>